<dbReference type="AlphaFoldDB" id="A0AA38ICM9"/>
<keyword evidence="5" id="KW-0479">Metal-binding</keyword>
<accession>A0AA38ICM9</accession>
<dbReference type="GO" id="GO:0016787">
    <property type="term" value="F:hydrolase activity"/>
    <property type="evidence" value="ECO:0007669"/>
    <property type="project" value="UniProtKB-KW"/>
</dbReference>
<evidence type="ECO:0000313" key="9">
    <source>
        <dbReference type="EMBL" id="KAJ3651447.1"/>
    </source>
</evidence>
<name>A0AA38ICM9_9CUCU</name>
<keyword evidence="7" id="KW-0539">Nucleus</keyword>
<dbReference type="GO" id="GO:0004518">
    <property type="term" value="F:nuclease activity"/>
    <property type="evidence" value="ECO:0007669"/>
    <property type="project" value="UniProtKB-KW"/>
</dbReference>
<dbReference type="GO" id="GO:0046872">
    <property type="term" value="F:metal ion binding"/>
    <property type="evidence" value="ECO:0007669"/>
    <property type="project" value="UniProtKB-KW"/>
</dbReference>
<evidence type="ECO:0000256" key="7">
    <source>
        <dbReference type="ARBA" id="ARBA00023242"/>
    </source>
</evidence>
<sequence>MYKTRRENPIERDFIRLYRFSRNNVEWMAEHFLGVENDEETRGARLDAFTKMKIFLRYAADPGFQIGVAEDIGVSQPTVSCAVKLVTEKIVDKAHLWIRFPQDNEAVQEQKQRWLSKYRFPTAIGAIDCTLIKIKKNHVNRHGHEYICRKQFPAINVQATCNADEYFTSVNAEWPGSVHDSRIWRNSSICRELRTFNNVVLLGDQGYGIEKCLMRPYKNPTTPGEEAFNNLLKRERVIIERCFGQLKQRFATLQNAIRLSLPIIPSFIVACFVLHNVAKYLSHEAVLEEENVENADDDNLDEEDDNDDDQAVEVLRREGQRIRDQLSHVIYENI</sequence>
<reference evidence="9" key="1">
    <citation type="journal article" date="2023" name="G3 (Bethesda)">
        <title>Whole genome assemblies of Zophobas morio and Tenebrio molitor.</title>
        <authorList>
            <person name="Kaur S."/>
            <person name="Stinson S.A."/>
            <person name="diCenzo G.C."/>
        </authorList>
    </citation>
    <scope>NUCLEOTIDE SEQUENCE</scope>
    <source>
        <strain evidence="9">QUZm001</strain>
    </source>
</reference>
<evidence type="ECO:0000313" key="10">
    <source>
        <dbReference type="Proteomes" id="UP001168821"/>
    </source>
</evidence>
<dbReference type="Pfam" id="PF13359">
    <property type="entry name" value="DDE_Tnp_4"/>
    <property type="match status" value="1"/>
</dbReference>
<evidence type="ECO:0000256" key="3">
    <source>
        <dbReference type="ARBA" id="ARBA00006958"/>
    </source>
</evidence>
<proteinExistence type="inferred from homology"/>
<dbReference type="InterPro" id="IPR027806">
    <property type="entry name" value="HARBI1_dom"/>
</dbReference>
<keyword evidence="4" id="KW-0540">Nuclease</keyword>
<comment type="subcellular location">
    <subcellularLocation>
        <location evidence="2">Nucleus</location>
    </subcellularLocation>
</comment>
<evidence type="ECO:0000256" key="5">
    <source>
        <dbReference type="ARBA" id="ARBA00022723"/>
    </source>
</evidence>
<evidence type="ECO:0000256" key="2">
    <source>
        <dbReference type="ARBA" id="ARBA00004123"/>
    </source>
</evidence>
<evidence type="ECO:0000259" key="8">
    <source>
        <dbReference type="Pfam" id="PF13359"/>
    </source>
</evidence>
<evidence type="ECO:0000256" key="6">
    <source>
        <dbReference type="ARBA" id="ARBA00022801"/>
    </source>
</evidence>
<comment type="similarity">
    <text evidence="3">Belongs to the HARBI1 family.</text>
</comment>
<dbReference type="InterPro" id="IPR045249">
    <property type="entry name" value="HARBI1-like"/>
</dbReference>
<evidence type="ECO:0000256" key="1">
    <source>
        <dbReference type="ARBA" id="ARBA00001968"/>
    </source>
</evidence>
<dbReference type="GO" id="GO:0005634">
    <property type="term" value="C:nucleus"/>
    <property type="evidence" value="ECO:0007669"/>
    <property type="project" value="UniProtKB-SubCell"/>
</dbReference>
<dbReference type="Proteomes" id="UP001168821">
    <property type="component" value="Unassembled WGS sequence"/>
</dbReference>
<gene>
    <name evidence="9" type="ORF">Zmor_017490</name>
</gene>
<protein>
    <recommendedName>
        <fullName evidence="8">DDE Tnp4 domain-containing protein</fullName>
    </recommendedName>
</protein>
<evidence type="ECO:0000256" key="4">
    <source>
        <dbReference type="ARBA" id="ARBA00022722"/>
    </source>
</evidence>
<dbReference type="EMBL" id="JALNTZ010000005">
    <property type="protein sequence ID" value="KAJ3651447.1"/>
    <property type="molecule type" value="Genomic_DNA"/>
</dbReference>
<dbReference type="PANTHER" id="PTHR22930:SF250">
    <property type="entry name" value="NUCLEASE HARBI1-LIKE PROTEIN"/>
    <property type="match status" value="1"/>
</dbReference>
<dbReference type="PANTHER" id="PTHR22930">
    <property type="match status" value="1"/>
</dbReference>
<keyword evidence="10" id="KW-1185">Reference proteome</keyword>
<organism evidence="9 10">
    <name type="scientific">Zophobas morio</name>
    <dbReference type="NCBI Taxonomy" id="2755281"/>
    <lineage>
        <taxon>Eukaryota</taxon>
        <taxon>Metazoa</taxon>
        <taxon>Ecdysozoa</taxon>
        <taxon>Arthropoda</taxon>
        <taxon>Hexapoda</taxon>
        <taxon>Insecta</taxon>
        <taxon>Pterygota</taxon>
        <taxon>Neoptera</taxon>
        <taxon>Endopterygota</taxon>
        <taxon>Coleoptera</taxon>
        <taxon>Polyphaga</taxon>
        <taxon>Cucujiformia</taxon>
        <taxon>Tenebrionidae</taxon>
        <taxon>Zophobas</taxon>
    </lineage>
</organism>
<comment type="cofactor">
    <cofactor evidence="1">
        <name>a divalent metal cation</name>
        <dbReference type="ChEBI" id="CHEBI:60240"/>
    </cofactor>
</comment>
<keyword evidence="6" id="KW-0378">Hydrolase</keyword>
<feature type="domain" description="DDE Tnp4" evidence="8">
    <location>
        <begin position="127"/>
        <end position="276"/>
    </location>
</feature>
<comment type="caution">
    <text evidence="9">The sequence shown here is derived from an EMBL/GenBank/DDBJ whole genome shotgun (WGS) entry which is preliminary data.</text>
</comment>